<feature type="site" description="Could be important to modulate the pK values of the two catalytic cysteine residues" evidence="8">
    <location>
        <position position="212"/>
    </location>
</feature>
<feature type="active site" evidence="9">
    <location>
        <position position="69"/>
    </location>
</feature>
<keyword evidence="4 8" id="KW-0028">Amino-acid biosynthesis</keyword>
<organism evidence="10 11">
    <name type="scientific">Planococcus halotolerans</name>
    <dbReference type="NCBI Taxonomy" id="2233542"/>
    <lineage>
        <taxon>Bacteria</taxon>
        <taxon>Bacillati</taxon>
        <taxon>Bacillota</taxon>
        <taxon>Bacilli</taxon>
        <taxon>Bacillales</taxon>
        <taxon>Caryophanaceae</taxon>
        <taxon>Planococcus</taxon>
    </lineage>
</organism>
<comment type="pathway">
    <text evidence="1 8">Amino-acid biosynthesis; L-lysine biosynthesis via DAP pathway; DL-2,6-diaminopimelate from LL-2,6-diaminopimelate: step 1/1.</text>
</comment>
<evidence type="ECO:0000313" key="10">
    <source>
        <dbReference type="EMBL" id="RAZ79021.1"/>
    </source>
</evidence>
<evidence type="ECO:0000256" key="4">
    <source>
        <dbReference type="ARBA" id="ARBA00022605"/>
    </source>
</evidence>
<feature type="binding site" evidence="8">
    <location>
        <position position="195"/>
    </location>
    <ligand>
        <name>substrate</name>
    </ligand>
</feature>
<dbReference type="Pfam" id="PF01678">
    <property type="entry name" value="DAP_epimerase"/>
    <property type="match status" value="2"/>
</dbReference>
<dbReference type="RefSeq" id="WP_112222548.1">
    <property type="nucleotide sequence ID" value="NZ_CP196859.1"/>
</dbReference>
<dbReference type="EMBL" id="QLZR01000002">
    <property type="protein sequence ID" value="RAZ79021.1"/>
    <property type="molecule type" value="Genomic_DNA"/>
</dbReference>
<dbReference type="AlphaFoldDB" id="A0A365L0R1"/>
<gene>
    <name evidence="8 10" type="primary">dapF</name>
    <name evidence="10" type="ORF">DP120_05245</name>
</gene>
<keyword evidence="8" id="KW-0963">Cytoplasm</keyword>
<feature type="binding site" evidence="8">
    <location>
        <position position="60"/>
    </location>
    <ligand>
        <name>substrate</name>
    </ligand>
</feature>
<comment type="subcellular location">
    <subcellularLocation>
        <location evidence="8">Cytoplasm</location>
    </subcellularLocation>
</comment>
<proteinExistence type="inferred from homology"/>
<feature type="active site" description="Proton acceptor" evidence="8">
    <location>
        <position position="221"/>
    </location>
</feature>
<dbReference type="GO" id="GO:0005829">
    <property type="term" value="C:cytosol"/>
    <property type="evidence" value="ECO:0007669"/>
    <property type="project" value="TreeGrafter"/>
</dbReference>
<evidence type="ECO:0000256" key="5">
    <source>
        <dbReference type="ARBA" id="ARBA00023154"/>
    </source>
</evidence>
<feature type="binding site" evidence="8">
    <location>
        <position position="158"/>
    </location>
    <ligand>
        <name>substrate</name>
    </ligand>
</feature>
<evidence type="ECO:0000256" key="9">
    <source>
        <dbReference type="PROSITE-ProRule" id="PRU10125"/>
    </source>
</evidence>
<evidence type="ECO:0000256" key="3">
    <source>
        <dbReference type="ARBA" id="ARBA00013080"/>
    </source>
</evidence>
<dbReference type="HAMAP" id="MF_00197">
    <property type="entry name" value="DAP_epimerase"/>
    <property type="match status" value="1"/>
</dbReference>
<dbReference type="PROSITE" id="PS01326">
    <property type="entry name" value="DAP_EPIMERASE"/>
    <property type="match status" value="1"/>
</dbReference>
<evidence type="ECO:0000256" key="8">
    <source>
        <dbReference type="HAMAP-Rule" id="MF_00197"/>
    </source>
</evidence>
<dbReference type="GO" id="GO:0008837">
    <property type="term" value="F:diaminopimelate epimerase activity"/>
    <property type="evidence" value="ECO:0007669"/>
    <property type="project" value="UniProtKB-UniRule"/>
</dbReference>
<dbReference type="InterPro" id="IPR001653">
    <property type="entry name" value="DAP_epimerase_DapF"/>
</dbReference>
<evidence type="ECO:0000256" key="1">
    <source>
        <dbReference type="ARBA" id="ARBA00005196"/>
    </source>
</evidence>
<comment type="catalytic activity">
    <reaction evidence="7 8">
        <text>(2S,6S)-2,6-diaminopimelate = meso-2,6-diaminopimelate</text>
        <dbReference type="Rhea" id="RHEA:15393"/>
        <dbReference type="ChEBI" id="CHEBI:57609"/>
        <dbReference type="ChEBI" id="CHEBI:57791"/>
        <dbReference type="EC" id="5.1.1.7"/>
    </reaction>
</comment>
<comment type="function">
    <text evidence="8">Catalyzes the stereoinversion of LL-2,6-diaminopimelate (L,L-DAP) to meso-diaminopimelate (meso-DAP), a precursor of L-lysine and an essential component of the bacterial peptidoglycan.</text>
</comment>
<evidence type="ECO:0000256" key="2">
    <source>
        <dbReference type="ARBA" id="ARBA00010219"/>
    </source>
</evidence>
<feature type="binding site" evidence="8">
    <location>
        <begin position="70"/>
        <end position="71"/>
    </location>
    <ligand>
        <name>substrate</name>
    </ligand>
</feature>
<accession>A0A365L0R1</accession>
<feature type="active site" description="Proton donor" evidence="8">
    <location>
        <position position="69"/>
    </location>
</feature>
<comment type="caution">
    <text evidence="10">The sequence shown here is derived from an EMBL/GenBank/DDBJ whole genome shotgun (WGS) entry which is preliminary data.</text>
</comment>
<feature type="site" description="Could be important to modulate the pK values of the two catalytic cysteine residues" evidence="8">
    <location>
        <position position="160"/>
    </location>
</feature>
<dbReference type="PANTHER" id="PTHR31689:SF0">
    <property type="entry name" value="DIAMINOPIMELATE EPIMERASE"/>
    <property type="match status" value="1"/>
</dbReference>
<dbReference type="Proteomes" id="UP000251002">
    <property type="component" value="Unassembled WGS sequence"/>
</dbReference>
<keyword evidence="5 8" id="KW-0457">Lysine biosynthesis</keyword>
<keyword evidence="6 8" id="KW-0413">Isomerase</keyword>
<dbReference type="SUPFAM" id="SSF54506">
    <property type="entry name" value="Diaminopimelate epimerase-like"/>
    <property type="match status" value="2"/>
</dbReference>
<dbReference type="UniPathway" id="UPA00034">
    <property type="reaction ID" value="UER00025"/>
</dbReference>
<dbReference type="InterPro" id="IPR018510">
    <property type="entry name" value="DAP_epimerase_AS"/>
</dbReference>
<comment type="caution">
    <text evidence="8">Lacks conserved residue(s) required for the propagation of feature annotation.</text>
</comment>
<comment type="similarity">
    <text evidence="2 8">Belongs to the diaminopimelate epimerase family.</text>
</comment>
<reference evidence="10 11" key="1">
    <citation type="submission" date="2018-06" db="EMBL/GenBank/DDBJ databases">
        <title>The draft genome sequences of strains SCU63 and S1.</title>
        <authorList>
            <person name="Gan L."/>
        </authorList>
    </citation>
    <scope>NUCLEOTIDE SEQUENCE [LARGE SCALE GENOMIC DNA]</scope>
    <source>
        <strain evidence="10 11">SCU63</strain>
    </source>
</reference>
<evidence type="ECO:0000256" key="6">
    <source>
        <dbReference type="ARBA" id="ARBA00023235"/>
    </source>
</evidence>
<dbReference type="EC" id="5.1.1.7" evidence="3 8"/>
<feature type="binding site" evidence="8">
    <location>
        <begin position="222"/>
        <end position="223"/>
    </location>
    <ligand>
        <name>substrate</name>
    </ligand>
</feature>
<feature type="binding site" evidence="8">
    <location>
        <begin position="212"/>
        <end position="213"/>
    </location>
    <ligand>
        <name>substrate</name>
    </ligand>
</feature>
<comment type="subunit">
    <text evidence="8">Homodimer.</text>
</comment>
<feature type="binding site" evidence="8">
    <location>
        <position position="13"/>
    </location>
    <ligand>
        <name>substrate</name>
    </ligand>
</feature>
<dbReference type="Gene3D" id="3.10.310.10">
    <property type="entry name" value="Diaminopimelate Epimerase, Chain A, domain 1"/>
    <property type="match status" value="2"/>
</dbReference>
<dbReference type="PANTHER" id="PTHR31689">
    <property type="entry name" value="DIAMINOPIMELATE EPIMERASE, CHLOROPLASTIC"/>
    <property type="match status" value="1"/>
</dbReference>
<name>A0A365L0R1_9BACL</name>
<keyword evidence="11" id="KW-1185">Reference proteome</keyword>
<dbReference type="GO" id="GO:0009089">
    <property type="term" value="P:lysine biosynthetic process via diaminopimelate"/>
    <property type="evidence" value="ECO:0007669"/>
    <property type="project" value="UniProtKB-UniRule"/>
</dbReference>
<evidence type="ECO:0000256" key="7">
    <source>
        <dbReference type="ARBA" id="ARBA00051712"/>
    </source>
</evidence>
<sequence length="321" mass="35900">MKITLEKVHGSMNTFYMVDGEERDDYANLALQLCAKDQGVDGLLVILPSNSAHAKMRVFNRDGSEASMCGNGLRCVARYVCEKEGVDEAVIETMKADLAVRREETLMDGIETYSVQISPVSFQLKDLPMEYDNQTTLIQQAIPEISEEIMFSAVAVPNPHLIGIVPEEIQKSPEHQKKWAEKFNGQNNYFSDGVNVSYVTKVGQGIFVRTYERGVGFTNACGTAMTASALISCMSDMVPFGEVAVYNPGGMVKCTVNKSGDTFELLLTGNATRLSVHEFQWEEEQVDSEFTAFEILDEQRQYEKFIEEISVVVEQFAKRKE</sequence>
<protein>
    <recommendedName>
        <fullName evidence="3 8">Diaminopimelate epimerase</fullName>
        <shortName evidence="8">DAP epimerase</shortName>
        <ecNumber evidence="3 8">5.1.1.7</ecNumber>
    </recommendedName>
    <alternativeName>
        <fullName evidence="8">PLP-independent amino acid racemase</fullName>
    </alternativeName>
</protein>
<evidence type="ECO:0000313" key="11">
    <source>
        <dbReference type="Proteomes" id="UP000251002"/>
    </source>
</evidence>
<dbReference type="NCBIfam" id="TIGR00652">
    <property type="entry name" value="DapF"/>
    <property type="match status" value="1"/>
</dbReference>